<keyword evidence="1" id="KW-0732">Signal</keyword>
<evidence type="ECO:0000313" key="3">
    <source>
        <dbReference type="EMBL" id="MFD1940353.1"/>
    </source>
</evidence>
<dbReference type="SMART" id="SM00858">
    <property type="entry name" value="SAF"/>
    <property type="match status" value="1"/>
</dbReference>
<name>A0ABW4TE82_9ACTN</name>
<evidence type="ECO:0000313" key="4">
    <source>
        <dbReference type="Proteomes" id="UP001597368"/>
    </source>
</evidence>
<dbReference type="RefSeq" id="WP_379583483.1">
    <property type="nucleotide sequence ID" value="NZ_JBHUFV010000106.1"/>
</dbReference>
<dbReference type="Proteomes" id="UP001597368">
    <property type="component" value="Unassembled WGS sequence"/>
</dbReference>
<feature type="signal peptide" evidence="1">
    <location>
        <begin position="1"/>
        <end position="32"/>
    </location>
</feature>
<proteinExistence type="predicted"/>
<comment type="caution">
    <text evidence="3">The sequence shown here is derived from an EMBL/GenBank/DDBJ whole genome shotgun (WGS) entry which is preliminary data.</text>
</comment>
<evidence type="ECO:0000256" key="1">
    <source>
        <dbReference type="SAM" id="SignalP"/>
    </source>
</evidence>
<reference evidence="4" key="1">
    <citation type="journal article" date="2019" name="Int. J. Syst. Evol. Microbiol.">
        <title>The Global Catalogue of Microorganisms (GCM) 10K type strain sequencing project: providing services to taxonomists for standard genome sequencing and annotation.</title>
        <authorList>
            <consortium name="The Broad Institute Genomics Platform"/>
            <consortium name="The Broad Institute Genome Sequencing Center for Infectious Disease"/>
            <person name="Wu L."/>
            <person name="Ma J."/>
        </authorList>
    </citation>
    <scope>NUCLEOTIDE SEQUENCE [LARGE SCALE GENOMIC DNA]</scope>
    <source>
        <strain evidence="4">ICMP 6774ER</strain>
    </source>
</reference>
<sequence length="197" mass="20156">MRAWIRAFGRRRRLIAAALAALSLACALTVLRPGPGPTTTVLVAAKDLKPGVLHEGDLHKARLPAEAVPDGALTTGAVGRTLAAPMRRGEPLTDVRLLNPALLATLPPGTVAMPVRIADADAVRLLSPGDAIGVLAAWDTGQPAQTVADRVPVITIPAGETDGGALIVLAASPDQARMLAAAQAGGRLSVTINPHLQ</sequence>
<dbReference type="EMBL" id="JBHUFV010000106">
    <property type="protein sequence ID" value="MFD1940353.1"/>
    <property type="molecule type" value="Genomic_DNA"/>
</dbReference>
<dbReference type="PROSITE" id="PS51257">
    <property type="entry name" value="PROKAR_LIPOPROTEIN"/>
    <property type="match status" value="1"/>
</dbReference>
<feature type="chain" id="PRO_5045182853" evidence="1">
    <location>
        <begin position="33"/>
        <end position="197"/>
    </location>
</feature>
<accession>A0ABW4TE82</accession>
<feature type="domain" description="SAF" evidence="2">
    <location>
        <begin position="39"/>
        <end position="98"/>
    </location>
</feature>
<gene>
    <name evidence="3" type="ORF">ACFSKW_53735</name>
</gene>
<dbReference type="CDD" id="cd11614">
    <property type="entry name" value="SAF_CpaB_FlgA_like"/>
    <property type="match status" value="1"/>
</dbReference>
<dbReference type="Pfam" id="PF08666">
    <property type="entry name" value="SAF"/>
    <property type="match status" value="1"/>
</dbReference>
<keyword evidence="4" id="KW-1185">Reference proteome</keyword>
<organism evidence="3 4">
    <name type="scientific">Nonomuraea mangrovi</name>
    <dbReference type="NCBI Taxonomy" id="2316207"/>
    <lineage>
        <taxon>Bacteria</taxon>
        <taxon>Bacillati</taxon>
        <taxon>Actinomycetota</taxon>
        <taxon>Actinomycetes</taxon>
        <taxon>Streptosporangiales</taxon>
        <taxon>Streptosporangiaceae</taxon>
        <taxon>Nonomuraea</taxon>
    </lineage>
</organism>
<evidence type="ECO:0000259" key="2">
    <source>
        <dbReference type="SMART" id="SM00858"/>
    </source>
</evidence>
<dbReference type="InterPro" id="IPR013974">
    <property type="entry name" value="SAF"/>
</dbReference>
<protein>
    <submittedName>
        <fullName evidence="3">Flp pilus assembly protein CpaB</fullName>
    </submittedName>
</protein>